<keyword evidence="1" id="KW-0436">Ligase</keyword>
<feature type="domain" description="Phosphoribosylformylglycinamidine synthase linker" evidence="5">
    <location>
        <begin position="35"/>
        <end position="84"/>
    </location>
</feature>
<dbReference type="InterPro" id="IPR036921">
    <property type="entry name" value="PurM-like_N_sf"/>
</dbReference>
<evidence type="ECO:0000256" key="2">
    <source>
        <dbReference type="ARBA" id="ARBA00022741"/>
    </source>
</evidence>
<protein>
    <submittedName>
        <fullName evidence="6">Putative phosphoribosylformylglycinamidine synthase, chloroplastic/mitochondrial</fullName>
    </submittedName>
</protein>
<dbReference type="PANTHER" id="PTHR10099:SF1">
    <property type="entry name" value="PHOSPHORIBOSYLFORMYLGLYCINAMIDINE SYNTHASE"/>
    <property type="match status" value="1"/>
</dbReference>
<dbReference type="AlphaFoldDB" id="A0A1Q9DX11"/>
<keyword evidence="4" id="KW-1133">Transmembrane helix</keyword>
<dbReference type="SUPFAM" id="SSF109736">
    <property type="entry name" value="FGAM synthase PurL, linker domain"/>
    <property type="match status" value="1"/>
</dbReference>
<accession>A0A1Q9DX11</accession>
<keyword evidence="2" id="KW-0547">Nucleotide-binding</keyword>
<dbReference type="GO" id="GO:0005524">
    <property type="term" value="F:ATP binding"/>
    <property type="evidence" value="ECO:0007669"/>
    <property type="project" value="UniProtKB-KW"/>
</dbReference>
<keyword evidence="4" id="KW-0812">Transmembrane</keyword>
<dbReference type="Gene3D" id="1.10.8.750">
    <property type="entry name" value="Phosphoribosylformylglycinamidine synthase, linker domain"/>
    <property type="match status" value="1"/>
</dbReference>
<evidence type="ECO:0000313" key="6">
    <source>
        <dbReference type="EMBL" id="OLP99715.1"/>
    </source>
</evidence>
<dbReference type="Gene3D" id="3.30.1330.10">
    <property type="entry name" value="PurM-like, N-terminal domain"/>
    <property type="match status" value="1"/>
</dbReference>
<comment type="caution">
    <text evidence="6">The sequence shown here is derived from an EMBL/GenBank/DDBJ whole genome shotgun (WGS) entry which is preliminary data.</text>
</comment>
<keyword evidence="3" id="KW-0067">ATP-binding</keyword>
<dbReference type="GO" id="GO:0005737">
    <property type="term" value="C:cytoplasm"/>
    <property type="evidence" value="ECO:0007669"/>
    <property type="project" value="TreeGrafter"/>
</dbReference>
<evidence type="ECO:0000256" key="4">
    <source>
        <dbReference type="SAM" id="Phobius"/>
    </source>
</evidence>
<keyword evidence="7" id="KW-1185">Reference proteome</keyword>
<proteinExistence type="predicted"/>
<evidence type="ECO:0000259" key="5">
    <source>
        <dbReference type="Pfam" id="PF18072"/>
    </source>
</evidence>
<dbReference type="GO" id="GO:0006164">
    <property type="term" value="P:purine nucleotide biosynthetic process"/>
    <property type="evidence" value="ECO:0007669"/>
    <property type="project" value="TreeGrafter"/>
</dbReference>
<evidence type="ECO:0000256" key="1">
    <source>
        <dbReference type="ARBA" id="ARBA00022598"/>
    </source>
</evidence>
<dbReference type="GO" id="GO:0004642">
    <property type="term" value="F:phosphoribosylformylglycinamidine synthase activity"/>
    <property type="evidence" value="ECO:0007669"/>
    <property type="project" value="TreeGrafter"/>
</dbReference>
<dbReference type="SUPFAM" id="SSF55326">
    <property type="entry name" value="PurM N-terminal domain-like"/>
    <property type="match status" value="1"/>
</dbReference>
<feature type="transmembrane region" description="Helical" evidence="4">
    <location>
        <begin position="566"/>
        <end position="587"/>
    </location>
</feature>
<gene>
    <name evidence="6" type="ORF">AK812_SmicGene17690</name>
</gene>
<keyword evidence="4" id="KW-0472">Membrane</keyword>
<dbReference type="Pfam" id="PF18072">
    <property type="entry name" value="FGAR-AT_linker"/>
    <property type="match status" value="1"/>
</dbReference>
<sequence length="592" mass="64375">MTECEYPKGISTFEEHQEPEKWSTVPVMAKGAAALEELSKEKGLGYDEQDIAYYLRVFRDELKRDPTTVECFDLAQGNSEHSRHWFFGGKVVIDGEDMPLTLFQWVKRPLKENIGNSVIGFHDNSSALRGYSHTNFYPSGSVAEPGPLKEVTRDYDITLTVETHNFPCGIAPFPGAETGAGGRIRDGESTGKGSLGAATAGLGLVKLSSVGGSAAAVPHDLLVDASALALQPLKLSGIVGSIGTLVPTAKAAMTSASIFSSFGAPLDVPLRTFAAGSVLLSFPTTWFTDSIARYWNACAEEDQPARGGIFAEIVASGLAFVWLAWGTHLLSITQTAPQTAPFLHANARSDLEASEALRAVHAGLEKAGSALLIWFTLAFGTTLNMSRLLVELLLAVRSEQTVAPRELHQACNPFFSGRWTIFHALQVHAATKHDDAAVLCGRKLLDAQQGFPRTFAVAALLLMVCAFREQRSTGAMRLQKSQDVAGALVTWMTDHVDELQSEEPDFQMLMDRTCFKHGRNLFQQECFGILETFRDGVLLCPVLSCIGEQEVERLARFWNSFIQCSATWSCLTFAIAALLVSTVLTLMGTQQK</sequence>
<name>A0A1Q9DX11_SYMMI</name>
<dbReference type="InterPro" id="IPR041609">
    <property type="entry name" value="PurL_linker"/>
</dbReference>
<evidence type="ECO:0000313" key="7">
    <source>
        <dbReference type="Proteomes" id="UP000186817"/>
    </source>
</evidence>
<dbReference type="Proteomes" id="UP000186817">
    <property type="component" value="Unassembled WGS sequence"/>
</dbReference>
<dbReference type="OrthoDB" id="1591347at2759"/>
<evidence type="ECO:0000256" key="3">
    <source>
        <dbReference type="ARBA" id="ARBA00022840"/>
    </source>
</evidence>
<organism evidence="6 7">
    <name type="scientific">Symbiodinium microadriaticum</name>
    <name type="common">Dinoflagellate</name>
    <name type="synonym">Zooxanthella microadriatica</name>
    <dbReference type="NCBI Taxonomy" id="2951"/>
    <lineage>
        <taxon>Eukaryota</taxon>
        <taxon>Sar</taxon>
        <taxon>Alveolata</taxon>
        <taxon>Dinophyceae</taxon>
        <taxon>Suessiales</taxon>
        <taxon>Symbiodiniaceae</taxon>
        <taxon>Symbiodinium</taxon>
    </lineage>
</organism>
<dbReference type="FunFam" id="1.10.8.750:FF:000001">
    <property type="entry name" value="Putative phosphoribosylformylglycinamidine synthase"/>
    <property type="match status" value="1"/>
</dbReference>
<dbReference type="PANTHER" id="PTHR10099">
    <property type="entry name" value="PHOSPHORIBOSYLFORMYLGLYCINAMIDINE SYNTHASE"/>
    <property type="match status" value="1"/>
</dbReference>
<dbReference type="EMBL" id="LSRX01000352">
    <property type="protein sequence ID" value="OLP99715.1"/>
    <property type="molecule type" value="Genomic_DNA"/>
</dbReference>
<reference evidence="6 7" key="1">
    <citation type="submission" date="2016-02" db="EMBL/GenBank/DDBJ databases">
        <title>Genome analysis of coral dinoflagellate symbionts highlights evolutionary adaptations to a symbiotic lifestyle.</title>
        <authorList>
            <person name="Aranda M."/>
            <person name="Li Y."/>
            <person name="Liew Y.J."/>
            <person name="Baumgarten S."/>
            <person name="Simakov O."/>
            <person name="Wilson M."/>
            <person name="Piel J."/>
            <person name="Ashoor H."/>
            <person name="Bougouffa S."/>
            <person name="Bajic V.B."/>
            <person name="Ryu T."/>
            <person name="Ravasi T."/>
            <person name="Bayer T."/>
            <person name="Micklem G."/>
            <person name="Kim H."/>
            <person name="Bhak J."/>
            <person name="Lajeunesse T.C."/>
            <person name="Voolstra C.R."/>
        </authorList>
    </citation>
    <scope>NUCLEOTIDE SEQUENCE [LARGE SCALE GENOMIC DNA]</scope>
    <source>
        <strain evidence="6 7">CCMP2467</strain>
    </source>
</reference>